<evidence type="ECO:0000313" key="7">
    <source>
        <dbReference type="EMBL" id="RHK04913.1"/>
    </source>
</evidence>
<dbReference type="InterPro" id="IPR017221">
    <property type="entry name" value="DUF34/NIF3_bac"/>
</dbReference>
<dbReference type="PIRSF" id="PIRSF037489">
    <property type="entry name" value="UCP037489_NIF3_YqfO"/>
    <property type="match status" value="1"/>
</dbReference>
<evidence type="ECO:0000256" key="6">
    <source>
        <dbReference type="PIRSR" id="PIRSR602678-1"/>
    </source>
</evidence>
<dbReference type="InterPro" id="IPR015867">
    <property type="entry name" value="N-reg_PII/ATP_PRibTrfase_C"/>
</dbReference>
<dbReference type="AlphaFoldDB" id="A0A415EP90"/>
<organism evidence="7 8">
    <name type="scientific">Enterococcus casseliflavus</name>
    <name type="common">Enterococcus flavescens</name>
    <dbReference type="NCBI Taxonomy" id="37734"/>
    <lineage>
        <taxon>Bacteria</taxon>
        <taxon>Bacillati</taxon>
        <taxon>Bacillota</taxon>
        <taxon>Bacilli</taxon>
        <taxon>Lactobacillales</taxon>
        <taxon>Enterococcaceae</taxon>
        <taxon>Enterococcus</taxon>
    </lineage>
</organism>
<dbReference type="InterPro" id="IPR036069">
    <property type="entry name" value="DUF34/NIF3_sf"/>
</dbReference>
<dbReference type="Pfam" id="PF01784">
    <property type="entry name" value="DUF34_NIF3"/>
    <property type="match status" value="1"/>
</dbReference>
<dbReference type="GO" id="GO:0046872">
    <property type="term" value="F:metal ion binding"/>
    <property type="evidence" value="ECO:0007669"/>
    <property type="project" value="UniProtKB-UniRule"/>
</dbReference>
<evidence type="ECO:0000256" key="3">
    <source>
        <dbReference type="ARBA" id="ARBA00022112"/>
    </source>
</evidence>
<evidence type="ECO:0000313" key="8">
    <source>
        <dbReference type="Proteomes" id="UP000286288"/>
    </source>
</evidence>
<name>A0A415EP90_ENTCA</name>
<dbReference type="Gene3D" id="3.40.1390.30">
    <property type="entry name" value="NIF3 (NGG1p interacting factor 3)-like"/>
    <property type="match status" value="1"/>
</dbReference>
<dbReference type="Gene3D" id="3.30.70.120">
    <property type="match status" value="1"/>
</dbReference>
<protein>
    <recommendedName>
        <fullName evidence="3 5">GTP cyclohydrolase 1 type 2 homolog</fullName>
    </recommendedName>
</protein>
<evidence type="ECO:0000256" key="2">
    <source>
        <dbReference type="ARBA" id="ARBA00011643"/>
    </source>
</evidence>
<comment type="caution">
    <text evidence="7">The sequence shown here is derived from an EMBL/GenBank/DDBJ whole genome shotgun (WGS) entry which is preliminary data.</text>
</comment>
<reference evidence="7 8" key="1">
    <citation type="submission" date="2018-08" db="EMBL/GenBank/DDBJ databases">
        <title>A genome reference for cultivated species of the human gut microbiota.</title>
        <authorList>
            <person name="Zou Y."/>
            <person name="Xue W."/>
            <person name="Luo G."/>
        </authorList>
    </citation>
    <scope>NUCLEOTIDE SEQUENCE [LARGE SCALE GENOMIC DNA]</scope>
    <source>
        <strain evidence="7 8">AF48-16</strain>
    </source>
</reference>
<dbReference type="PANTHER" id="PTHR13799">
    <property type="entry name" value="NGG1 INTERACTING FACTOR 3"/>
    <property type="match status" value="1"/>
</dbReference>
<dbReference type="Proteomes" id="UP000286288">
    <property type="component" value="Unassembled WGS sequence"/>
</dbReference>
<sequence>MDQGGTGMISGQEFIKRFEAYCPLWLAEEGDPVGLHVGTLNKPLERVMMTLDVRPEVLTEAIEKKIDLIIAKHPPIFRPLNRLLTDDPQQKMLMDLVKHDIAVYAAHTNMDIIEDGLNDWFCELLEVEPDTYLKQTHQVKMKKLAVFTPVESAPALRKALGKAGAGQQGNYQNTSYSLIGTGRFTPQQAAHPAIGEIGKEEQVQEAKIEVIFPETIEKKVLSAMIAAHPYEEPAYDLYALDNLPKTYGIGRVGNLAEPLSIDQFVARVKERFGLTALRVVSFPNAPEKIQRIAICGGSGQSFYSDALRHQADVYITGDISYHFAHDMQANGLIGIDPGHNIEKECIPRFIEKFNQWKAEENWAVTFVPSTTSTNPFDYR</sequence>
<feature type="binding site" evidence="6">
    <location>
        <position position="73"/>
    </location>
    <ligand>
        <name>a divalent metal cation</name>
        <dbReference type="ChEBI" id="CHEBI:60240"/>
        <label>1</label>
    </ligand>
</feature>
<evidence type="ECO:0000256" key="1">
    <source>
        <dbReference type="ARBA" id="ARBA00006964"/>
    </source>
</evidence>
<comment type="subunit">
    <text evidence="2">Homohexamer.</text>
</comment>
<proteinExistence type="inferred from homology"/>
<keyword evidence="4 5" id="KW-0479">Metal-binding</keyword>
<dbReference type="FunFam" id="3.40.1390.30:FF:000001">
    <property type="entry name" value="GTP cyclohydrolase 1 type 2"/>
    <property type="match status" value="1"/>
</dbReference>
<dbReference type="SUPFAM" id="SSF102705">
    <property type="entry name" value="NIF3 (NGG1p interacting factor 3)-like"/>
    <property type="match status" value="1"/>
</dbReference>
<dbReference type="EMBL" id="QRMZ01000023">
    <property type="protein sequence ID" value="RHK04913.1"/>
    <property type="molecule type" value="Genomic_DNA"/>
</dbReference>
<evidence type="ECO:0000256" key="4">
    <source>
        <dbReference type="ARBA" id="ARBA00022723"/>
    </source>
</evidence>
<accession>A0A415EP90</accession>
<dbReference type="PANTHER" id="PTHR13799:SF14">
    <property type="entry name" value="GTP CYCLOHYDROLASE 1 TYPE 2 HOMOLOG"/>
    <property type="match status" value="1"/>
</dbReference>
<feature type="binding site" evidence="6">
    <location>
        <position position="111"/>
    </location>
    <ligand>
        <name>a divalent metal cation</name>
        <dbReference type="ChEBI" id="CHEBI:60240"/>
        <label>1</label>
    </ligand>
</feature>
<dbReference type="InterPro" id="IPR002678">
    <property type="entry name" value="DUF34/NIF3"/>
</dbReference>
<dbReference type="NCBIfam" id="TIGR00486">
    <property type="entry name" value="YbgI_SA1388"/>
    <property type="match status" value="1"/>
</dbReference>
<evidence type="ECO:0000256" key="5">
    <source>
        <dbReference type="PIRNR" id="PIRNR037489"/>
    </source>
</evidence>
<feature type="binding site" evidence="6">
    <location>
        <position position="342"/>
    </location>
    <ligand>
        <name>a divalent metal cation</name>
        <dbReference type="ChEBI" id="CHEBI:60240"/>
        <label>1</label>
    </ligand>
</feature>
<gene>
    <name evidence="7" type="ORF">DW084_14925</name>
</gene>
<dbReference type="GO" id="GO:0005737">
    <property type="term" value="C:cytoplasm"/>
    <property type="evidence" value="ECO:0007669"/>
    <property type="project" value="TreeGrafter"/>
</dbReference>
<comment type="similarity">
    <text evidence="1 5">Belongs to the GTP cyclohydrolase I type 2/NIF3 family.</text>
</comment>
<feature type="binding site" evidence="6">
    <location>
        <position position="339"/>
    </location>
    <ligand>
        <name>a divalent metal cation</name>
        <dbReference type="ChEBI" id="CHEBI:60240"/>
        <label>1</label>
    </ligand>
</feature>